<reference evidence="1" key="1">
    <citation type="journal article" date="2021" name="Proc. Natl. Acad. Sci. U.S.A.">
        <title>A Catalog of Tens of Thousands of Viruses from Human Metagenomes Reveals Hidden Associations with Chronic Diseases.</title>
        <authorList>
            <person name="Tisza M.J."/>
            <person name="Buck C.B."/>
        </authorList>
    </citation>
    <scope>NUCLEOTIDE SEQUENCE</scope>
    <source>
        <strain evidence="1">CtLqe90</strain>
    </source>
</reference>
<protein>
    <submittedName>
        <fullName evidence="1">Uncharacterized protein</fullName>
    </submittedName>
</protein>
<name>A0A8S5Q1Q8_9CAUD</name>
<proteinExistence type="predicted"/>
<evidence type="ECO:0000313" key="1">
    <source>
        <dbReference type="EMBL" id="DAE13263.1"/>
    </source>
</evidence>
<sequence length="42" mass="5038">MANNTFFFHNINLLSIYYLRIKLNLPPVILLRISKSIRKNFT</sequence>
<accession>A0A8S5Q1Q8</accession>
<dbReference type="EMBL" id="BK015564">
    <property type="protein sequence ID" value="DAE13263.1"/>
    <property type="molecule type" value="Genomic_DNA"/>
</dbReference>
<organism evidence="1">
    <name type="scientific">Siphoviridae sp. ctLqe90</name>
    <dbReference type="NCBI Taxonomy" id="2825456"/>
    <lineage>
        <taxon>Viruses</taxon>
        <taxon>Duplodnaviria</taxon>
        <taxon>Heunggongvirae</taxon>
        <taxon>Uroviricota</taxon>
        <taxon>Caudoviricetes</taxon>
    </lineage>
</organism>